<evidence type="ECO:0000313" key="4">
    <source>
        <dbReference type="Proteomes" id="UP000182284"/>
    </source>
</evidence>
<dbReference type="Proteomes" id="UP000182284">
    <property type="component" value="Unassembled WGS sequence"/>
</dbReference>
<name>A0A1G7MZ80_9RHOB</name>
<dbReference type="OrthoDB" id="9769367at2"/>
<dbReference type="RefSeq" id="WP_083351794.1">
    <property type="nucleotide sequence ID" value="NZ_FNBL01000006.1"/>
</dbReference>
<dbReference type="InterPro" id="IPR032095">
    <property type="entry name" value="Sacchrp_dh-like_C"/>
</dbReference>
<evidence type="ECO:0000259" key="1">
    <source>
        <dbReference type="Pfam" id="PF03435"/>
    </source>
</evidence>
<dbReference type="InterPro" id="IPR036291">
    <property type="entry name" value="NAD(P)-bd_dom_sf"/>
</dbReference>
<reference evidence="3 4" key="1">
    <citation type="submission" date="2016-10" db="EMBL/GenBank/DDBJ databases">
        <authorList>
            <person name="de Groot N.N."/>
        </authorList>
    </citation>
    <scope>NUCLEOTIDE SEQUENCE [LARGE SCALE GENOMIC DNA]</scope>
    <source>
        <strain evidence="3 4">DSM 27375</strain>
    </source>
</reference>
<proteinExistence type="predicted"/>
<dbReference type="SUPFAM" id="SSF51735">
    <property type="entry name" value="NAD(P)-binding Rossmann-fold domains"/>
    <property type="match status" value="1"/>
</dbReference>
<organism evidence="3 4">
    <name type="scientific">Celeribacter baekdonensis</name>
    <dbReference type="NCBI Taxonomy" id="875171"/>
    <lineage>
        <taxon>Bacteria</taxon>
        <taxon>Pseudomonadati</taxon>
        <taxon>Pseudomonadota</taxon>
        <taxon>Alphaproteobacteria</taxon>
        <taxon>Rhodobacterales</taxon>
        <taxon>Roseobacteraceae</taxon>
        <taxon>Celeribacter</taxon>
    </lineage>
</organism>
<gene>
    <name evidence="3" type="ORF">SAMN04488117_106101</name>
</gene>
<dbReference type="SUPFAM" id="SSF55347">
    <property type="entry name" value="Glyceraldehyde-3-phosphate dehydrogenase-like, C-terminal domain"/>
    <property type="match status" value="1"/>
</dbReference>
<dbReference type="EMBL" id="FNBL01000006">
    <property type="protein sequence ID" value="SDF67103.1"/>
    <property type="molecule type" value="Genomic_DNA"/>
</dbReference>
<dbReference type="Gene3D" id="3.40.50.720">
    <property type="entry name" value="NAD(P)-binding Rossmann-like Domain"/>
    <property type="match status" value="1"/>
</dbReference>
<dbReference type="InterPro" id="IPR005097">
    <property type="entry name" value="Sacchrp_dh_NADP-bd"/>
</dbReference>
<sequence length="365" mass="38777">MTRPMPPAETCKIVIVGGGRSGTAIARVFGADRAFSPLVLDIDYDRVRLLQAEGLNAAQVSGTDLDGMGRALKGAAAVICAAPPSVVPSTAKAARAAGCVYLDLCEDPKALREVFEIAAGAQTPFAPGCGLAPGLISLMVDDLVARSGPEAEITAYVGVLPAQKTNRLGYGNMWDIEALIAEYTQPCAALADGKVVGLPPLDNLETVTISGETFEAFTTSGALDALVSHYEGRLKGLTFKTLRYHGHLDYISFLLDDLGLSKRLYLLRNLLLTGLERIEDDRVIVHLTCCVGAQERTQTRLFSPPTLSRQTPTSALAHISAHHVCSVADILMRGLAPRKGLLHHGDLSLEILSNSAFSKALFTNA</sequence>
<feature type="domain" description="Saccharopine dehydrogenase NADP binding" evidence="1">
    <location>
        <begin position="13"/>
        <end position="106"/>
    </location>
</feature>
<dbReference type="AlphaFoldDB" id="A0A1G7MZ80"/>
<evidence type="ECO:0000313" key="3">
    <source>
        <dbReference type="EMBL" id="SDF67103.1"/>
    </source>
</evidence>
<protein>
    <submittedName>
        <fullName evidence="3">Saccharopine dehydrogenase, NADP-dependent</fullName>
    </submittedName>
</protein>
<accession>A0A1G7MZ80</accession>
<dbReference type="Gene3D" id="3.30.360.10">
    <property type="entry name" value="Dihydrodipicolinate Reductase, domain 2"/>
    <property type="match status" value="1"/>
</dbReference>
<dbReference type="Pfam" id="PF16653">
    <property type="entry name" value="Sacchrp_dh_C"/>
    <property type="match status" value="1"/>
</dbReference>
<dbReference type="Pfam" id="PF03435">
    <property type="entry name" value="Sacchrp_dh_NADP"/>
    <property type="match status" value="1"/>
</dbReference>
<evidence type="ECO:0000259" key="2">
    <source>
        <dbReference type="Pfam" id="PF16653"/>
    </source>
</evidence>
<feature type="domain" description="Saccharopine dehydrogenase-like C-terminal" evidence="2">
    <location>
        <begin position="130"/>
        <end position="262"/>
    </location>
</feature>